<keyword evidence="2" id="KW-1185">Reference proteome</keyword>
<name>A0A0C9XRH2_9AGAR</name>
<reference evidence="1 2" key="1">
    <citation type="submission" date="2014-04" db="EMBL/GenBank/DDBJ databases">
        <authorList>
            <consortium name="DOE Joint Genome Institute"/>
            <person name="Kuo A."/>
            <person name="Kohler A."/>
            <person name="Nagy L.G."/>
            <person name="Floudas D."/>
            <person name="Copeland A."/>
            <person name="Barry K.W."/>
            <person name="Cichocki N."/>
            <person name="Veneault-Fourrey C."/>
            <person name="LaButti K."/>
            <person name="Lindquist E.A."/>
            <person name="Lipzen A."/>
            <person name="Lundell T."/>
            <person name="Morin E."/>
            <person name="Murat C."/>
            <person name="Sun H."/>
            <person name="Tunlid A."/>
            <person name="Henrissat B."/>
            <person name="Grigoriev I.V."/>
            <person name="Hibbett D.S."/>
            <person name="Martin F."/>
            <person name="Nordberg H.P."/>
            <person name="Cantor M.N."/>
            <person name="Hua S.X."/>
        </authorList>
    </citation>
    <scope>NUCLEOTIDE SEQUENCE [LARGE SCALE GENOMIC DNA]</scope>
    <source>
        <strain evidence="1 2">LaAM-08-1</strain>
    </source>
</reference>
<sequence length="205" mass="22790">MSTIYVNPLHPPIPSALQSPFNTLSGAVVCSANAPPFISPFRRRLPQITYTPSGKWRNVTGRTNLVHAPVNFDYLGYMRQGVPMRELSTRGAHALSSMIVGANDLVLVHTGLSRITLHIIWPGYEHVDWRRSVEVMVNGPITRAQLGAVVAANFARFIEMTRNERSTCADYKIGTSGILFEHLVLVGLHNVFEDAWQADVAVDRR</sequence>
<dbReference type="HOGENOM" id="CLU_088650_0_0_1"/>
<reference evidence="2" key="2">
    <citation type="submission" date="2015-01" db="EMBL/GenBank/DDBJ databases">
        <title>Evolutionary Origins and Diversification of the Mycorrhizal Mutualists.</title>
        <authorList>
            <consortium name="DOE Joint Genome Institute"/>
            <consortium name="Mycorrhizal Genomics Consortium"/>
            <person name="Kohler A."/>
            <person name="Kuo A."/>
            <person name="Nagy L.G."/>
            <person name="Floudas D."/>
            <person name="Copeland A."/>
            <person name="Barry K.W."/>
            <person name="Cichocki N."/>
            <person name="Veneault-Fourrey C."/>
            <person name="LaButti K."/>
            <person name="Lindquist E.A."/>
            <person name="Lipzen A."/>
            <person name="Lundell T."/>
            <person name="Morin E."/>
            <person name="Murat C."/>
            <person name="Riley R."/>
            <person name="Ohm R."/>
            <person name="Sun H."/>
            <person name="Tunlid A."/>
            <person name="Henrissat B."/>
            <person name="Grigoriev I.V."/>
            <person name="Hibbett D.S."/>
            <person name="Martin F."/>
        </authorList>
    </citation>
    <scope>NUCLEOTIDE SEQUENCE [LARGE SCALE GENOMIC DNA]</scope>
    <source>
        <strain evidence="2">LaAM-08-1</strain>
    </source>
</reference>
<accession>A0A0C9XRH2</accession>
<organism evidence="1 2">
    <name type="scientific">Laccaria amethystina LaAM-08-1</name>
    <dbReference type="NCBI Taxonomy" id="1095629"/>
    <lineage>
        <taxon>Eukaryota</taxon>
        <taxon>Fungi</taxon>
        <taxon>Dikarya</taxon>
        <taxon>Basidiomycota</taxon>
        <taxon>Agaricomycotina</taxon>
        <taxon>Agaricomycetes</taxon>
        <taxon>Agaricomycetidae</taxon>
        <taxon>Agaricales</taxon>
        <taxon>Agaricineae</taxon>
        <taxon>Hydnangiaceae</taxon>
        <taxon>Laccaria</taxon>
    </lineage>
</organism>
<dbReference type="OrthoDB" id="2662268at2759"/>
<evidence type="ECO:0000313" key="1">
    <source>
        <dbReference type="EMBL" id="KIJ98517.1"/>
    </source>
</evidence>
<evidence type="ECO:0000313" key="2">
    <source>
        <dbReference type="Proteomes" id="UP000054477"/>
    </source>
</evidence>
<dbReference type="Proteomes" id="UP000054477">
    <property type="component" value="Unassembled WGS sequence"/>
</dbReference>
<gene>
    <name evidence="1" type="ORF">K443DRAFT_207018</name>
</gene>
<dbReference type="EMBL" id="KN838667">
    <property type="protein sequence ID" value="KIJ98517.1"/>
    <property type="molecule type" value="Genomic_DNA"/>
</dbReference>
<protein>
    <submittedName>
        <fullName evidence="1">Uncharacterized protein</fullName>
    </submittedName>
</protein>
<proteinExistence type="predicted"/>
<dbReference type="AlphaFoldDB" id="A0A0C9XRH2"/>